<dbReference type="InterPro" id="IPR050785">
    <property type="entry name" value="PAN2-PAN3_catalytic_subunit"/>
</dbReference>
<dbReference type="FunCoup" id="E3MCI2">
    <property type="interactions" value="2790"/>
</dbReference>
<dbReference type="PANTHER" id="PTHR15728">
    <property type="entry name" value="DEADENYLATION COMPLEX CATALYTIC SUBUNIT PAN2"/>
    <property type="match status" value="1"/>
</dbReference>
<dbReference type="InterPro" id="IPR038765">
    <property type="entry name" value="Papain-like_cys_pep_sf"/>
</dbReference>
<dbReference type="InterPro" id="IPR012337">
    <property type="entry name" value="RNaseH-like_sf"/>
</dbReference>
<feature type="region of interest" description="Disordered" evidence="1">
    <location>
        <begin position="702"/>
        <end position="721"/>
    </location>
</feature>
<dbReference type="CTD" id="9807505"/>
<dbReference type="AlphaFoldDB" id="E3MCI2"/>
<dbReference type="Proteomes" id="UP000008281">
    <property type="component" value="Unassembled WGS sequence"/>
</dbReference>
<feature type="domain" description="USP" evidence="2">
    <location>
        <begin position="490"/>
        <end position="864"/>
    </location>
</feature>
<dbReference type="InterPro" id="IPR036322">
    <property type="entry name" value="WD40_repeat_dom_sf"/>
</dbReference>
<dbReference type="SMART" id="SM00479">
    <property type="entry name" value="EXOIII"/>
    <property type="match status" value="1"/>
</dbReference>
<dbReference type="Gene3D" id="3.30.420.10">
    <property type="entry name" value="Ribonuclease H-like superfamily/Ribonuclease H"/>
    <property type="match status" value="1"/>
</dbReference>
<organism evidence="4">
    <name type="scientific">Caenorhabditis remanei</name>
    <name type="common">Caenorhabditis vulgaris</name>
    <dbReference type="NCBI Taxonomy" id="31234"/>
    <lineage>
        <taxon>Eukaryota</taxon>
        <taxon>Metazoa</taxon>
        <taxon>Ecdysozoa</taxon>
        <taxon>Nematoda</taxon>
        <taxon>Chromadorea</taxon>
        <taxon>Rhabditida</taxon>
        <taxon>Rhabditina</taxon>
        <taxon>Rhabditomorpha</taxon>
        <taxon>Rhabditoidea</taxon>
        <taxon>Rhabditidae</taxon>
        <taxon>Peloderinae</taxon>
        <taxon>Caenorhabditis</taxon>
    </lineage>
</organism>
<reference evidence="3" key="1">
    <citation type="submission" date="2007-07" db="EMBL/GenBank/DDBJ databases">
        <title>PCAP assembly of the Caenorhabditis remanei genome.</title>
        <authorList>
            <consortium name="The Caenorhabditis remanei Sequencing Consortium"/>
            <person name="Wilson R.K."/>
        </authorList>
    </citation>
    <scope>NUCLEOTIDE SEQUENCE [LARGE SCALE GENOMIC DNA]</scope>
    <source>
        <strain evidence="3">PB4641</strain>
    </source>
</reference>
<dbReference type="SUPFAM" id="SSF50978">
    <property type="entry name" value="WD40 repeat-like"/>
    <property type="match status" value="1"/>
</dbReference>
<dbReference type="SUPFAM" id="SSF53098">
    <property type="entry name" value="Ribonuclease H-like"/>
    <property type="match status" value="1"/>
</dbReference>
<dbReference type="KEGG" id="crq:GCK72_009945"/>
<feature type="region of interest" description="Disordered" evidence="1">
    <location>
        <begin position="459"/>
        <end position="480"/>
    </location>
</feature>
<dbReference type="OrthoDB" id="16516at2759"/>
<dbReference type="GO" id="GO:0003676">
    <property type="term" value="F:nucleic acid binding"/>
    <property type="evidence" value="ECO:0007669"/>
    <property type="project" value="InterPro"/>
</dbReference>
<dbReference type="GeneID" id="9807505"/>
<dbReference type="STRING" id="31234.E3MCI2"/>
<dbReference type="GO" id="GO:0031251">
    <property type="term" value="C:PAN complex"/>
    <property type="evidence" value="ECO:0007669"/>
    <property type="project" value="TreeGrafter"/>
</dbReference>
<dbReference type="PANTHER" id="PTHR15728:SF0">
    <property type="entry name" value="PAN2-PAN3 DEADENYLATION COMPLEX CATALYTIC SUBUNIT PAN2"/>
    <property type="match status" value="1"/>
</dbReference>
<dbReference type="GO" id="GO:0000932">
    <property type="term" value="C:P-body"/>
    <property type="evidence" value="ECO:0007669"/>
    <property type="project" value="TreeGrafter"/>
</dbReference>
<dbReference type="InterPro" id="IPR013520">
    <property type="entry name" value="Ribonucl_H"/>
</dbReference>
<name>E3MCI2_CAERE</name>
<dbReference type="PROSITE" id="PS50235">
    <property type="entry name" value="USP_3"/>
    <property type="match status" value="1"/>
</dbReference>
<dbReference type="GO" id="GO:0000289">
    <property type="term" value="P:nuclear-transcribed mRNA poly(A) tail shortening"/>
    <property type="evidence" value="ECO:0007669"/>
    <property type="project" value="TreeGrafter"/>
</dbReference>
<evidence type="ECO:0000256" key="1">
    <source>
        <dbReference type="SAM" id="MobiDB-lite"/>
    </source>
</evidence>
<evidence type="ECO:0000259" key="2">
    <source>
        <dbReference type="PROSITE" id="PS50235"/>
    </source>
</evidence>
<dbReference type="Gene3D" id="3.90.70.10">
    <property type="entry name" value="Cysteine proteinases"/>
    <property type="match status" value="1"/>
</dbReference>
<dbReference type="InterPro" id="IPR015943">
    <property type="entry name" value="WD40/YVTN_repeat-like_dom_sf"/>
</dbReference>
<dbReference type="GO" id="GO:0004535">
    <property type="term" value="F:poly(A)-specific ribonuclease activity"/>
    <property type="evidence" value="ECO:0007669"/>
    <property type="project" value="TreeGrafter"/>
</dbReference>
<sequence length="1130" mass="127135">MATAGTGQANEWRLAAPHFSINTNVESSVNCIKFDPHEELFWTGSAAGKVASFLPTNHFSRYSAFVVSKVSGVNSLEPTENALFALTDTSLRVTSKQGIPIGKYTSQSMTRMMAMCRMPGTSTFVMGGFQEKLIHYDFVKEKEIRTTDLKEGEHSIIIRYNGTNTFTADSKGNVIVKSPKNFETLQVIDCHQDRILDFDVQGSKLISCGVTMNRQQNMDRFVKVYDLRMHKALTPCTSQLLPQFVRFIPSYCERICIMAQSMNLIDPGNNWGSHPASLRMFDLASNGNHVEFGVETSIVTAFDYSSSKNFAAIGSHVGVICAYADRDQPIVNDSSKETIFAAPPAQPPISFAIDDTTQTFGSIPFPFSQGPLVSDWPSELTQIVHRRRKPPSDLTNVKSIHYATQIRNPRINSKLKQHNIVPYFLEHIESVIEVHDVQKIVEQSEHRMVKTRVSKLYKKRPPPVNHVPSRRGNSSDETPETYTWNTIRHITMQSTHAMNLVANTVVQVVYSLSPLRSIVMRHICTNDTCITCELHFLFNAFSSKIGQSDGIITTNLALALTRNGVSLKTGGVLHAINEVIKTILDDVAEKDINASVSTKFNRHLCCIRCRGLQTVEAYNDHLLSLNYGSLHQTSLCQLIEKSLHLGPETGEKDCEDCTQMSRMECKRKVRELSPVLLISTNTSSEDYVDFWRRQLSTHEVRPDAQTNSFGSVPESPSEKKRCRYGEDCRNKKTCKFAHGHIDWSSEQSKLLEHVDSSQWSHYIPSRIAAQVCEGIVRISDISDIPGYDEPTAIIYELDAMIHVIGNGEHEVKWTHPVTLLRESPVASTAWTLINEQLVSRLHDHEARYVDGRWKLPALLVYRQKGDEILFSEKTFSDDLFFSDDNLAMNGTESLAIKSMKDLPKAGELVGLDAEFIKIKTDMLEFDGRSVQVRAVGRASCVDATGQKVIFDDYVRLTDDMKVVDYLTRYSGIVESDLLPASSDKYLTTHKRLLLRMHVLIQRGVIFVGHALHNDFTVINVHVPEPQIIDTVVLLRLEAQRMLSLQFLVKEMLGEIIQTAEHDSVVDAQYALKMYRKYLELRDQGILSSEMRRIYTILPSCNSPSQTSSPLIVSTLRKTPDDPADAAPQTI</sequence>
<gene>
    <name evidence="3" type="ORF">CRE_20183</name>
</gene>
<evidence type="ECO:0000313" key="3">
    <source>
        <dbReference type="EMBL" id="EFO98544.1"/>
    </source>
</evidence>
<dbReference type="Pfam" id="PF13423">
    <property type="entry name" value="UCH_1"/>
    <property type="match status" value="1"/>
</dbReference>
<dbReference type="Pfam" id="PF20770">
    <property type="entry name" value="PAN2_N"/>
    <property type="match status" value="1"/>
</dbReference>
<dbReference type="Pfam" id="PF00929">
    <property type="entry name" value="RNase_T"/>
    <property type="match status" value="1"/>
</dbReference>
<dbReference type="SUPFAM" id="SSF54001">
    <property type="entry name" value="Cysteine proteinases"/>
    <property type="match status" value="1"/>
</dbReference>
<dbReference type="eggNOG" id="KOG1275">
    <property type="taxonomic scope" value="Eukaryota"/>
</dbReference>
<accession>E3MCI2</accession>
<dbReference type="InterPro" id="IPR036397">
    <property type="entry name" value="RNaseH_sf"/>
</dbReference>
<dbReference type="InParanoid" id="E3MCI2"/>
<dbReference type="Gene3D" id="2.130.10.10">
    <property type="entry name" value="YVTN repeat-like/Quinoprotein amine dehydrogenase"/>
    <property type="match status" value="1"/>
</dbReference>
<dbReference type="EMBL" id="DS268435">
    <property type="protein sequence ID" value="EFO98544.1"/>
    <property type="molecule type" value="Genomic_DNA"/>
</dbReference>
<dbReference type="InterPro" id="IPR028881">
    <property type="entry name" value="PAN2_UCH_dom"/>
</dbReference>
<proteinExistence type="predicted"/>
<dbReference type="InterPro" id="IPR028889">
    <property type="entry name" value="USP"/>
</dbReference>
<dbReference type="OMA" id="TQELLWT"/>
<protein>
    <recommendedName>
        <fullName evidence="2">USP domain-containing protein</fullName>
    </recommendedName>
</protein>
<evidence type="ECO:0000313" key="4">
    <source>
        <dbReference type="Proteomes" id="UP000008281"/>
    </source>
</evidence>
<feature type="compositionally biased region" description="Polar residues" evidence="1">
    <location>
        <begin position="471"/>
        <end position="480"/>
    </location>
</feature>
<keyword evidence="4" id="KW-1185">Reference proteome</keyword>
<dbReference type="InterPro" id="IPR048841">
    <property type="entry name" value="PAN2_N"/>
</dbReference>
<dbReference type="HOGENOM" id="CLU_002369_0_0_1"/>
<dbReference type="FunFam" id="2.130.10.10:FF:000421">
    <property type="entry name" value="PAN2-PAN3 deadenylation complex catalytic subunit PAN2"/>
    <property type="match status" value="1"/>
</dbReference>
<dbReference type="RefSeq" id="XP_003106018.2">
    <property type="nucleotide sequence ID" value="XM_003105970.2"/>
</dbReference>